<evidence type="ECO:0000313" key="6">
    <source>
        <dbReference type="Proteomes" id="UP000053820"/>
    </source>
</evidence>
<sequence length="150" mass="16940">MRFYYDPLTEFDRLFDDAFSSRFRPSSTVTEIGRGIEGGAATFRPRMDLHENSENNIITATFDLPGMKREDVTVDVHHDHLIISGEINVSQKRDEGGYAVRERSCGKFSRTLALPPGTKHEEVKAKMENGVLTVTFPKAQQQQPQRIAIA</sequence>
<dbReference type="EMBL" id="KN839844">
    <property type="protein sequence ID" value="KIJ65122.1"/>
    <property type="molecule type" value="Genomic_DNA"/>
</dbReference>
<evidence type="ECO:0000256" key="2">
    <source>
        <dbReference type="PROSITE-ProRule" id="PRU00285"/>
    </source>
</evidence>
<dbReference type="Gene3D" id="2.60.40.790">
    <property type="match status" value="1"/>
</dbReference>
<comment type="similarity">
    <text evidence="2 3">Belongs to the small heat shock protein (HSP20) family.</text>
</comment>
<dbReference type="AlphaFoldDB" id="A0A0C9WGB2"/>
<dbReference type="PROSITE" id="PS01031">
    <property type="entry name" value="SHSP"/>
    <property type="match status" value="1"/>
</dbReference>
<organism evidence="5 6">
    <name type="scientific">Hydnomerulius pinastri MD-312</name>
    <dbReference type="NCBI Taxonomy" id="994086"/>
    <lineage>
        <taxon>Eukaryota</taxon>
        <taxon>Fungi</taxon>
        <taxon>Dikarya</taxon>
        <taxon>Basidiomycota</taxon>
        <taxon>Agaricomycotina</taxon>
        <taxon>Agaricomycetes</taxon>
        <taxon>Agaricomycetidae</taxon>
        <taxon>Boletales</taxon>
        <taxon>Boletales incertae sedis</taxon>
        <taxon>Leucogyrophana</taxon>
    </lineage>
</organism>
<evidence type="ECO:0000313" key="5">
    <source>
        <dbReference type="EMBL" id="KIJ65122.1"/>
    </source>
</evidence>
<dbReference type="PANTHER" id="PTHR11527">
    <property type="entry name" value="HEAT-SHOCK PROTEIN 20 FAMILY MEMBER"/>
    <property type="match status" value="1"/>
</dbReference>
<dbReference type="InterPro" id="IPR002068">
    <property type="entry name" value="A-crystallin/Hsp20_dom"/>
</dbReference>
<dbReference type="HOGENOM" id="CLU_046737_12_0_1"/>
<dbReference type="SUPFAM" id="SSF49764">
    <property type="entry name" value="HSP20-like chaperones"/>
    <property type="match status" value="1"/>
</dbReference>
<name>A0A0C9WGB2_9AGAM</name>
<evidence type="ECO:0000259" key="4">
    <source>
        <dbReference type="PROSITE" id="PS01031"/>
    </source>
</evidence>
<reference evidence="5 6" key="1">
    <citation type="submission" date="2014-04" db="EMBL/GenBank/DDBJ databases">
        <title>Evolutionary Origins and Diversification of the Mycorrhizal Mutualists.</title>
        <authorList>
            <consortium name="DOE Joint Genome Institute"/>
            <consortium name="Mycorrhizal Genomics Consortium"/>
            <person name="Kohler A."/>
            <person name="Kuo A."/>
            <person name="Nagy L.G."/>
            <person name="Floudas D."/>
            <person name="Copeland A."/>
            <person name="Barry K.W."/>
            <person name="Cichocki N."/>
            <person name="Veneault-Fourrey C."/>
            <person name="LaButti K."/>
            <person name="Lindquist E.A."/>
            <person name="Lipzen A."/>
            <person name="Lundell T."/>
            <person name="Morin E."/>
            <person name="Murat C."/>
            <person name="Riley R."/>
            <person name="Ohm R."/>
            <person name="Sun H."/>
            <person name="Tunlid A."/>
            <person name="Henrissat B."/>
            <person name="Grigoriev I.V."/>
            <person name="Hibbett D.S."/>
            <person name="Martin F."/>
        </authorList>
    </citation>
    <scope>NUCLEOTIDE SEQUENCE [LARGE SCALE GENOMIC DNA]</scope>
    <source>
        <strain evidence="5 6">MD-312</strain>
    </source>
</reference>
<dbReference type="OrthoDB" id="1431247at2759"/>
<dbReference type="Proteomes" id="UP000053820">
    <property type="component" value="Unassembled WGS sequence"/>
</dbReference>
<dbReference type="Pfam" id="PF00011">
    <property type="entry name" value="HSP20"/>
    <property type="match status" value="1"/>
</dbReference>
<evidence type="ECO:0000256" key="1">
    <source>
        <dbReference type="ARBA" id="ARBA00023016"/>
    </source>
</evidence>
<evidence type="ECO:0000256" key="3">
    <source>
        <dbReference type="RuleBase" id="RU003616"/>
    </source>
</evidence>
<proteinExistence type="inferred from homology"/>
<dbReference type="CDD" id="cd06464">
    <property type="entry name" value="ACD_sHsps-like"/>
    <property type="match status" value="1"/>
</dbReference>
<dbReference type="InterPro" id="IPR008978">
    <property type="entry name" value="HSP20-like_chaperone"/>
</dbReference>
<accession>A0A0C9WGB2</accession>
<feature type="domain" description="SHSP" evidence="4">
    <location>
        <begin position="38"/>
        <end position="150"/>
    </location>
</feature>
<protein>
    <recommendedName>
        <fullName evidence="4">SHSP domain-containing protein</fullName>
    </recommendedName>
</protein>
<keyword evidence="6" id="KW-1185">Reference proteome</keyword>
<keyword evidence="1" id="KW-0346">Stress response</keyword>
<gene>
    <name evidence="5" type="ORF">HYDPIDRAFT_88868</name>
</gene>
<dbReference type="InterPro" id="IPR031107">
    <property type="entry name" value="Small_HSP"/>
</dbReference>